<protein>
    <submittedName>
        <fullName evidence="1">Uncharacterized protein</fullName>
    </submittedName>
</protein>
<keyword evidence="2" id="KW-1185">Reference proteome</keyword>
<dbReference type="STRING" id="1173111.SAMN05444955_10624"/>
<proteinExistence type="predicted"/>
<evidence type="ECO:0000313" key="2">
    <source>
        <dbReference type="Proteomes" id="UP000199695"/>
    </source>
</evidence>
<evidence type="ECO:0000313" key="1">
    <source>
        <dbReference type="EMBL" id="SEN11875.1"/>
    </source>
</evidence>
<gene>
    <name evidence="1" type="ORF">SAMN05444955_10624</name>
</gene>
<accession>A0A1H8DXH8</accession>
<dbReference type="Proteomes" id="UP000199695">
    <property type="component" value="Unassembled WGS sequence"/>
</dbReference>
<dbReference type="AlphaFoldDB" id="A0A1H8DXH8"/>
<dbReference type="EMBL" id="FOCQ01000006">
    <property type="protein sequence ID" value="SEN11875.1"/>
    <property type="molecule type" value="Genomic_DNA"/>
</dbReference>
<name>A0A1H8DXH8_9BACL</name>
<organism evidence="1 2">
    <name type="scientific">Lihuaxuella thermophila</name>
    <dbReference type="NCBI Taxonomy" id="1173111"/>
    <lineage>
        <taxon>Bacteria</taxon>
        <taxon>Bacillati</taxon>
        <taxon>Bacillota</taxon>
        <taxon>Bacilli</taxon>
        <taxon>Bacillales</taxon>
        <taxon>Thermoactinomycetaceae</taxon>
        <taxon>Lihuaxuella</taxon>
    </lineage>
</organism>
<sequence length="57" mass="6663">MSQNQNQQGMNVNDGRKQQIFILANIFKRLNDRLQLNTVKDSANVIKQMIDSKKEKE</sequence>
<reference evidence="1 2" key="1">
    <citation type="submission" date="2016-10" db="EMBL/GenBank/DDBJ databases">
        <authorList>
            <person name="de Groot N.N."/>
        </authorList>
    </citation>
    <scope>NUCLEOTIDE SEQUENCE [LARGE SCALE GENOMIC DNA]</scope>
    <source>
        <strain evidence="1 2">DSM 46701</strain>
    </source>
</reference>